<dbReference type="AlphaFoldDB" id="A0A074JSD8"/>
<dbReference type="STRING" id="1353528.DT23_08275"/>
<feature type="transmembrane region" description="Helical" evidence="1">
    <location>
        <begin position="58"/>
        <end position="79"/>
    </location>
</feature>
<keyword evidence="1" id="KW-1133">Transmembrane helix</keyword>
<dbReference type="OrthoDB" id="7704812at2"/>
<evidence type="ECO:0000256" key="1">
    <source>
        <dbReference type="SAM" id="Phobius"/>
    </source>
</evidence>
<evidence type="ECO:0008006" key="4">
    <source>
        <dbReference type="Google" id="ProtNLM"/>
    </source>
</evidence>
<keyword evidence="1" id="KW-0812">Transmembrane</keyword>
<dbReference type="EMBL" id="AUNB01000084">
    <property type="protein sequence ID" value="KEO52272.1"/>
    <property type="molecule type" value="Genomic_DNA"/>
</dbReference>
<dbReference type="eggNOG" id="ENOG5032J9B">
    <property type="taxonomic scope" value="Bacteria"/>
</dbReference>
<dbReference type="RefSeq" id="WP_038133301.1">
    <property type="nucleotide sequence ID" value="NZ_AUNB01000084.1"/>
</dbReference>
<comment type="caution">
    <text evidence="2">The sequence shown here is derived from an EMBL/GenBank/DDBJ whole genome shotgun (WGS) entry which is preliminary data.</text>
</comment>
<evidence type="ECO:0000313" key="3">
    <source>
        <dbReference type="Proteomes" id="UP000027471"/>
    </source>
</evidence>
<feature type="transmembrane region" description="Helical" evidence="1">
    <location>
        <begin position="138"/>
        <end position="157"/>
    </location>
</feature>
<proteinExistence type="predicted"/>
<feature type="transmembrane region" description="Helical" evidence="1">
    <location>
        <begin position="21"/>
        <end position="46"/>
    </location>
</feature>
<reference evidence="2 3" key="1">
    <citation type="journal article" date="2015" name="Antonie Van Leeuwenhoek">
        <title>Thioclava indica sp. nov., isolated from surface seawater of the Indian Ocean.</title>
        <authorList>
            <person name="Liu Y."/>
            <person name="Lai Q."/>
            <person name="Du J."/>
            <person name="Xu H."/>
            <person name="Jiang L."/>
            <person name="Shao Z."/>
        </authorList>
    </citation>
    <scope>NUCLEOTIDE SEQUENCE [LARGE SCALE GENOMIC DNA]</scope>
    <source>
        <strain evidence="2 3">DT23-4</strain>
    </source>
</reference>
<keyword evidence="1" id="KW-0472">Membrane</keyword>
<feature type="transmembrane region" description="Helical" evidence="1">
    <location>
        <begin position="110"/>
        <end position="132"/>
    </location>
</feature>
<name>A0A074JSD8_9RHOB</name>
<organism evidence="2 3">
    <name type="scientific">Thioclava indica</name>
    <dbReference type="NCBI Taxonomy" id="1353528"/>
    <lineage>
        <taxon>Bacteria</taxon>
        <taxon>Pseudomonadati</taxon>
        <taxon>Pseudomonadota</taxon>
        <taxon>Alphaproteobacteria</taxon>
        <taxon>Rhodobacterales</taxon>
        <taxon>Paracoccaceae</taxon>
        <taxon>Thioclava</taxon>
    </lineage>
</organism>
<dbReference type="Proteomes" id="UP000027471">
    <property type="component" value="Unassembled WGS sequence"/>
</dbReference>
<accession>A0A074JSD8</accession>
<feature type="transmembrane region" description="Helical" evidence="1">
    <location>
        <begin position="223"/>
        <end position="245"/>
    </location>
</feature>
<gene>
    <name evidence="2" type="ORF">DT23_08275</name>
</gene>
<keyword evidence="3" id="KW-1185">Reference proteome</keyword>
<protein>
    <recommendedName>
        <fullName evidence="4">Glycerophosphoryl diester phosphodiesterase membrane domain-containing protein</fullName>
    </recommendedName>
</protein>
<evidence type="ECO:0000313" key="2">
    <source>
        <dbReference type="EMBL" id="KEO52272.1"/>
    </source>
</evidence>
<feature type="transmembrane region" description="Helical" evidence="1">
    <location>
        <begin position="187"/>
        <end position="211"/>
    </location>
</feature>
<sequence length="255" mass="27870">MKSWQIFRHSFRQVTNNLGAAARVSLVPFLISVLGIVAVFGLAGVSGRFWGVGGMTPGAMFLILIGVLVYLAMTLTIAVNWHRFVLLNEPVTWWPKFHGARILRYFWRSLLIGLIFGAALGIVSTCLAVIIGNGPNEFIGLAILTFVAVLLGLPLFWRLSASLPGTAVEGAGISDAWSKTRGAWGALLMLTVFYIGFAFLTGVVGGIFTVLATKSSIFLPVKFIWDIVVGWFTMMLVLSILTTLYGHYVEKRELV</sequence>